<evidence type="ECO:0000313" key="2">
    <source>
        <dbReference type="EMBL" id="VEN36416.1"/>
    </source>
</evidence>
<feature type="signal peptide" evidence="1">
    <location>
        <begin position="1"/>
        <end position="17"/>
    </location>
</feature>
<dbReference type="OrthoDB" id="5813613at2759"/>
<reference evidence="2 3" key="1">
    <citation type="submission" date="2019-01" db="EMBL/GenBank/DDBJ databases">
        <authorList>
            <person name="Sayadi A."/>
        </authorList>
    </citation>
    <scope>NUCLEOTIDE SEQUENCE [LARGE SCALE GENOMIC DNA]</scope>
</reference>
<gene>
    <name evidence="2" type="ORF">CALMAC_LOCUS2044</name>
</gene>
<organism evidence="2 3">
    <name type="scientific">Callosobruchus maculatus</name>
    <name type="common">Southern cowpea weevil</name>
    <name type="synonym">Pulse bruchid</name>
    <dbReference type="NCBI Taxonomy" id="64391"/>
    <lineage>
        <taxon>Eukaryota</taxon>
        <taxon>Metazoa</taxon>
        <taxon>Ecdysozoa</taxon>
        <taxon>Arthropoda</taxon>
        <taxon>Hexapoda</taxon>
        <taxon>Insecta</taxon>
        <taxon>Pterygota</taxon>
        <taxon>Neoptera</taxon>
        <taxon>Endopterygota</taxon>
        <taxon>Coleoptera</taxon>
        <taxon>Polyphaga</taxon>
        <taxon>Cucujiformia</taxon>
        <taxon>Chrysomeloidea</taxon>
        <taxon>Chrysomelidae</taxon>
        <taxon>Bruchinae</taxon>
        <taxon>Bruchini</taxon>
        <taxon>Callosobruchus</taxon>
    </lineage>
</organism>
<accession>A0A653BN73</accession>
<feature type="chain" id="PRO_5024851871" evidence="1">
    <location>
        <begin position="18"/>
        <end position="155"/>
    </location>
</feature>
<name>A0A653BN73_CALMS</name>
<dbReference type="AlphaFoldDB" id="A0A653BN73"/>
<proteinExistence type="predicted"/>
<protein>
    <submittedName>
        <fullName evidence="2">Uncharacterized protein</fullName>
    </submittedName>
</protein>
<sequence>MFFQLLLAIFLLQSSLAAHNKDILSYDDPEEPQFPVRYFNLNDEPNSNKLGGLLMKLDRSRDWYKDSDFGFEDENADSVDKRQRNGNYMRFGRDNGQHLRFGRNQARAVRDKENFLRLGRGFSEMEKDRRKRRTMQEAMKRNDDFLRFGRDGTFS</sequence>
<evidence type="ECO:0000256" key="1">
    <source>
        <dbReference type="SAM" id="SignalP"/>
    </source>
</evidence>
<evidence type="ECO:0000313" key="3">
    <source>
        <dbReference type="Proteomes" id="UP000410492"/>
    </source>
</evidence>
<dbReference type="Proteomes" id="UP000410492">
    <property type="component" value="Unassembled WGS sequence"/>
</dbReference>
<keyword evidence="3" id="KW-1185">Reference proteome</keyword>
<dbReference type="EMBL" id="CAACVG010002401">
    <property type="protein sequence ID" value="VEN36416.1"/>
    <property type="molecule type" value="Genomic_DNA"/>
</dbReference>
<keyword evidence="1" id="KW-0732">Signal</keyword>